<name>A0ABN3VSM7_9ACTN</name>
<protein>
    <submittedName>
        <fullName evidence="2">Uncharacterized protein</fullName>
    </submittedName>
</protein>
<sequence>MPVKRREPAGSPPKEPRGGTKASSAVKLAVLGAISLVVATGCAESDDDLPETHADCVEADSRAEDGSYRIVDDSYCVREDSGETFSHGSYQAYHWYYSGVYVGDRVSLGSTVRPSDVNISSRGGTVIQRGGFGGRGSSGG</sequence>
<evidence type="ECO:0000256" key="1">
    <source>
        <dbReference type="SAM" id="MobiDB-lite"/>
    </source>
</evidence>
<evidence type="ECO:0000313" key="3">
    <source>
        <dbReference type="Proteomes" id="UP001500831"/>
    </source>
</evidence>
<accession>A0ABN3VSM7</accession>
<feature type="compositionally biased region" description="Basic and acidic residues" evidence="1">
    <location>
        <begin position="1"/>
        <end position="18"/>
    </location>
</feature>
<organism evidence="2 3">
    <name type="scientific">Streptosporangium fragile</name>
    <dbReference type="NCBI Taxonomy" id="46186"/>
    <lineage>
        <taxon>Bacteria</taxon>
        <taxon>Bacillati</taxon>
        <taxon>Actinomycetota</taxon>
        <taxon>Actinomycetes</taxon>
        <taxon>Streptosporangiales</taxon>
        <taxon>Streptosporangiaceae</taxon>
        <taxon>Streptosporangium</taxon>
    </lineage>
</organism>
<feature type="region of interest" description="Disordered" evidence="1">
    <location>
        <begin position="1"/>
        <end position="23"/>
    </location>
</feature>
<reference evidence="2 3" key="1">
    <citation type="journal article" date="2019" name="Int. J. Syst. Evol. Microbiol.">
        <title>The Global Catalogue of Microorganisms (GCM) 10K type strain sequencing project: providing services to taxonomists for standard genome sequencing and annotation.</title>
        <authorList>
            <consortium name="The Broad Institute Genomics Platform"/>
            <consortium name="The Broad Institute Genome Sequencing Center for Infectious Disease"/>
            <person name="Wu L."/>
            <person name="Ma J."/>
        </authorList>
    </citation>
    <scope>NUCLEOTIDE SEQUENCE [LARGE SCALE GENOMIC DNA]</scope>
    <source>
        <strain evidence="2 3">JCM 6242</strain>
    </source>
</reference>
<evidence type="ECO:0000313" key="2">
    <source>
        <dbReference type="EMBL" id="GAA2853012.1"/>
    </source>
</evidence>
<keyword evidence="3" id="KW-1185">Reference proteome</keyword>
<dbReference type="EMBL" id="BAAAVI010000005">
    <property type="protein sequence ID" value="GAA2853012.1"/>
    <property type="molecule type" value="Genomic_DNA"/>
</dbReference>
<comment type="caution">
    <text evidence="2">The sequence shown here is derived from an EMBL/GenBank/DDBJ whole genome shotgun (WGS) entry which is preliminary data.</text>
</comment>
<dbReference type="Proteomes" id="UP001500831">
    <property type="component" value="Unassembled WGS sequence"/>
</dbReference>
<gene>
    <name evidence="2" type="ORF">GCM10010517_10790</name>
</gene>
<proteinExistence type="predicted"/>